<evidence type="ECO:0000313" key="2">
    <source>
        <dbReference type="EMBL" id="RYN45550.1"/>
    </source>
</evidence>
<feature type="compositionally biased region" description="Basic and acidic residues" evidence="1">
    <location>
        <begin position="88"/>
        <end position="103"/>
    </location>
</feature>
<reference evidence="3" key="1">
    <citation type="journal article" date="2019" name="bioRxiv">
        <title>Genomics, evolutionary history and diagnostics of the Alternaria alternata species group including apple and Asian pear pathotypes.</title>
        <authorList>
            <person name="Armitage A.D."/>
            <person name="Cockerton H.M."/>
            <person name="Sreenivasaprasad S."/>
            <person name="Woodhall J.W."/>
            <person name="Lane C.R."/>
            <person name="Harrison R.J."/>
            <person name="Clarkson J.P."/>
        </authorList>
    </citation>
    <scope>NUCLEOTIDE SEQUENCE [LARGE SCALE GENOMIC DNA]</scope>
    <source>
        <strain evidence="3">FERA 1082</strain>
    </source>
</reference>
<accession>A0A4Q4MAS1</accession>
<evidence type="ECO:0000256" key="1">
    <source>
        <dbReference type="SAM" id="MobiDB-lite"/>
    </source>
</evidence>
<feature type="compositionally biased region" description="Low complexity" evidence="1">
    <location>
        <begin position="58"/>
        <end position="86"/>
    </location>
</feature>
<comment type="caution">
    <text evidence="2">The sequence shown here is derived from an EMBL/GenBank/DDBJ whole genome shotgun (WGS) entry which is preliminary data.</text>
</comment>
<gene>
    <name evidence="2" type="ORF">AA0114_g8978</name>
</gene>
<dbReference type="EMBL" id="PDXA01000033">
    <property type="protein sequence ID" value="RYN45550.1"/>
    <property type="molecule type" value="Genomic_DNA"/>
</dbReference>
<feature type="compositionally biased region" description="Polar residues" evidence="1">
    <location>
        <begin position="38"/>
        <end position="50"/>
    </location>
</feature>
<dbReference type="Proteomes" id="UP000292402">
    <property type="component" value="Unassembled WGS sequence"/>
</dbReference>
<proteinExistence type="predicted"/>
<evidence type="ECO:0000313" key="3">
    <source>
        <dbReference type="Proteomes" id="UP000292402"/>
    </source>
</evidence>
<name>A0A4Q4MAS1_9PLEO</name>
<dbReference type="AlphaFoldDB" id="A0A4Q4MAS1"/>
<protein>
    <submittedName>
        <fullName evidence="2">Uncharacterized protein</fullName>
    </submittedName>
</protein>
<organism evidence="2 3">
    <name type="scientific">Alternaria tenuissima</name>
    <dbReference type="NCBI Taxonomy" id="119927"/>
    <lineage>
        <taxon>Eukaryota</taxon>
        <taxon>Fungi</taxon>
        <taxon>Dikarya</taxon>
        <taxon>Ascomycota</taxon>
        <taxon>Pezizomycotina</taxon>
        <taxon>Dothideomycetes</taxon>
        <taxon>Pleosporomycetidae</taxon>
        <taxon>Pleosporales</taxon>
        <taxon>Pleosporineae</taxon>
        <taxon>Pleosporaceae</taxon>
        <taxon>Alternaria</taxon>
        <taxon>Alternaria sect. Alternaria</taxon>
        <taxon>Alternaria alternata complex</taxon>
    </lineage>
</organism>
<feature type="region of interest" description="Disordered" evidence="1">
    <location>
        <begin position="1"/>
        <end position="110"/>
    </location>
</feature>
<feature type="compositionally biased region" description="Low complexity" evidence="1">
    <location>
        <begin position="22"/>
        <end position="37"/>
    </location>
</feature>
<sequence>MSSSIAIPKRKGKGPAHDHRNSSSSSSFAASTGPSTPNNYNYNFTPSPNRFSYGSGGSPRSYGSSTPSSSSSSLPSGSSPQTSASSMRRRESLMSETFSRQEHTVVNVGGDEEGEGGLRLITCVKASQGFDWNQEMFLPSYIDYHFDDLERRQDPVQDIILTDEEVRNMFPSDTRL</sequence>